<dbReference type="Proteomes" id="UP001432322">
    <property type="component" value="Unassembled WGS sequence"/>
</dbReference>
<reference evidence="1" key="1">
    <citation type="submission" date="2023-10" db="EMBL/GenBank/DDBJ databases">
        <title>Genome assembly of Pristionchus species.</title>
        <authorList>
            <person name="Yoshida K."/>
            <person name="Sommer R.J."/>
        </authorList>
    </citation>
    <scope>NUCLEOTIDE SEQUENCE</scope>
    <source>
        <strain evidence="1">RS5133</strain>
    </source>
</reference>
<dbReference type="CDD" id="cd18186">
    <property type="entry name" value="BTB_POZ_ZBTB_KLHL-like"/>
    <property type="match status" value="1"/>
</dbReference>
<dbReference type="SUPFAM" id="SSF54695">
    <property type="entry name" value="POZ domain"/>
    <property type="match status" value="1"/>
</dbReference>
<organism evidence="1 2">
    <name type="scientific">Pristionchus fissidentatus</name>
    <dbReference type="NCBI Taxonomy" id="1538716"/>
    <lineage>
        <taxon>Eukaryota</taxon>
        <taxon>Metazoa</taxon>
        <taxon>Ecdysozoa</taxon>
        <taxon>Nematoda</taxon>
        <taxon>Chromadorea</taxon>
        <taxon>Rhabditida</taxon>
        <taxon>Rhabditina</taxon>
        <taxon>Diplogasteromorpha</taxon>
        <taxon>Diplogasteroidea</taxon>
        <taxon>Neodiplogasteridae</taxon>
        <taxon>Pristionchus</taxon>
    </lineage>
</organism>
<proteinExistence type="predicted"/>
<sequence>VHTFKILQSLGGREGSVRIDALYPLVFEGDEIGFLIGRKELMTWPEGIKNFALHVTPHFRDELSPPSLAEICSTRLRLDSTVIGVSSEALGAASPFFCALLYGNFNEKNQQIVDIKEVCRPFLQCFLNRRWTVNTVSTAISYFQLADRLMMLNACRRLFDYIMLQPQHILQQYLSELVQFAARVSNNKGIVVSIIRLLPTTLQCHDMLLEIMFSLSPATLKAAYA</sequence>
<dbReference type="AlphaFoldDB" id="A0AAV5V8U2"/>
<evidence type="ECO:0000313" key="1">
    <source>
        <dbReference type="EMBL" id="GMT14965.1"/>
    </source>
</evidence>
<dbReference type="Gene3D" id="3.30.710.10">
    <property type="entry name" value="Potassium Channel Kv1.1, Chain A"/>
    <property type="match status" value="1"/>
</dbReference>
<dbReference type="InterPro" id="IPR011333">
    <property type="entry name" value="SKP1/BTB/POZ_sf"/>
</dbReference>
<comment type="caution">
    <text evidence="1">The sequence shown here is derived from an EMBL/GenBank/DDBJ whole genome shotgun (WGS) entry which is preliminary data.</text>
</comment>
<dbReference type="EMBL" id="BTSY01000002">
    <property type="protein sequence ID" value="GMT14965.1"/>
    <property type="molecule type" value="Genomic_DNA"/>
</dbReference>
<feature type="non-terminal residue" evidence="1">
    <location>
        <position position="1"/>
    </location>
</feature>
<gene>
    <name evidence="1" type="ORF">PFISCL1PPCAC_6262</name>
</gene>
<evidence type="ECO:0000313" key="2">
    <source>
        <dbReference type="Proteomes" id="UP001432322"/>
    </source>
</evidence>
<accession>A0AAV5V8U2</accession>
<keyword evidence="2" id="KW-1185">Reference proteome</keyword>
<name>A0AAV5V8U2_9BILA</name>
<evidence type="ECO:0008006" key="3">
    <source>
        <dbReference type="Google" id="ProtNLM"/>
    </source>
</evidence>
<feature type="non-terminal residue" evidence="1">
    <location>
        <position position="225"/>
    </location>
</feature>
<protein>
    <recommendedName>
        <fullName evidence="3">BTB domain-containing protein</fullName>
    </recommendedName>
</protein>